<protein>
    <submittedName>
        <fullName evidence="2">Alpha/beta hydrolase fold protein</fullName>
    </submittedName>
</protein>
<dbReference type="Proteomes" id="UP000045285">
    <property type="component" value="Unassembled WGS sequence"/>
</dbReference>
<dbReference type="PANTHER" id="PTHR43798">
    <property type="entry name" value="MONOACYLGLYCEROL LIPASE"/>
    <property type="match status" value="1"/>
</dbReference>
<dbReference type="InterPro" id="IPR029058">
    <property type="entry name" value="AB_hydrolase_fold"/>
</dbReference>
<evidence type="ECO:0000313" key="2">
    <source>
        <dbReference type="EMBL" id="CDX27948.1"/>
    </source>
</evidence>
<dbReference type="Pfam" id="PF12697">
    <property type="entry name" value="Abhydrolase_6"/>
    <property type="match status" value="1"/>
</dbReference>
<reference evidence="3" key="1">
    <citation type="submission" date="2014-08" db="EMBL/GenBank/DDBJ databases">
        <authorList>
            <person name="Moulin L."/>
        </authorList>
    </citation>
    <scope>NUCLEOTIDE SEQUENCE [LARGE SCALE GENOMIC DNA]</scope>
</reference>
<organism evidence="2 3">
    <name type="scientific">Mesorhizobium plurifarium</name>
    <dbReference type="NCBI Taxonomy" id="69974"/>
    <lineage>
        <taxon>Bacteria</taxon>
        <taxon>Pseudomonadati</taxon>
        <taxon>Pseudomonadota</taxon>
        <taxon>Alphaproteobacteria</taxon>
        <taxon>Hyphomicrobiales</taxon>
        <taxon>Phyllobacteriaceae</taxon>
        <taxon>Mesorhizobium</taxon>
    </lineage>
</organism>
<dbReference type="PRINTS" id="PR00111">
    <property type="entry name" value="ABHYDROLASE"/>
</dbReference>
<dbReference type="Gene3D" id="3.40.50.1820">
    <property type="entry name" value="alpha/beta hydrolase"/>
    <property type="match status" value="1"/>
</dbReference>
<gene>
    <name evidence="2" type="ORF">MPL3356_70377</name>
</gene>
<dbReference type="GO" id="GO:0016787">
    <property type="term" value="F:hydrolase activity"/>
    <property type="evidence" value="ECO:0007669"/>
    <property type="project" value="UniProtKB-KW"/>
</dbReference>
<dbReference type="GO" id="GO:0016020">
    <property type="term" value="C:membrane"/>
    <property type="evidence" value="ECO:0007669"/>
    <property type="project" value="TreeGrafter"/>
</dbReference>
<sequence>MRPAAFFELADQEAEQDAWGGHKRSVDVDGLDLAYVEVAGSEPPLLLVHGFTDTSRSFSLLTPHLPGRRLIMPDLRGHGGSSAGQGFAVASFADDIAGLIRRLRLDRPVVVGHSLGGMVSIALAARYPELIGGLVILASTLKPDFGSDHPLIDGVTALRDPISPSDPFYDWWHACQPVVPRAFLAGLAKDASAIPTARWRAILEEVRSTDLTAAARTVQVPTLIIAGGRDPLFGPAHQQSMAKAIAGSRLVWAQDCGHNPHWEDPAFVAKATAGMFPAA</sequence>
<dbReference type="AlphaFoldDB" id="A0A090ECV4"/>
<dbReference type="PANTHER" id="PTHR43798:SF33">
    <property type="entry name" value="HYDROLASE, PUTATIVE (AFU_ORTHOLOGUE AFUA_2G14860)-RELATED"/>
    <property type="match status" value="1"/>
</dbReference>
<keyword evidence="3" id="KW-1185">Reference proteome</keyword>
<accession>A0A090ECV4</accession>
<feature type="domain" description="AB hydrolase-1" evidence="1">
    <location>
        <begin position="45"/>
        <end position="271"/>
    </location>
</feature>
<evidence type="ECO:0000313" key="3">
    <source>
        <dbReference type="Proteomes" id="UP000045285"/>
    </source>
</evidence>
<name>A0A090ECV4_MESPL</name>
<dbReference type="InterPro" id="IPR050266">
    <property type="entry name" value="AB_hydrolase_sf"/>
</dbReference>
<evidence type="ECO:0000259" key="1">
    <source>
        <dbReference type="Pfam" id="PF12697"/>
    </source>
</evidence>
<dbReference type="STRING" id="69974.MPLDJ20_110426"/>
<keyword evidence="2" id="KW-0378">Hydrolase</keyword>
<dbReference type="EMBL" id="CCMZ01000067">
    <property type="protein sequence ID" value="CDX27948.1"/>
    <property type="molecule type" value="Genomic_DNA"/>
</dbReference>
<proteinExistence type="predicted"/>
<dbReference type="SUPFAM" id="SSF53474">
    <property type="entry name" value="alpha/beta-Hydrolases"/>
    <property type="match status" value="1"/>
</dbReference>
<dbReference type="InterPro" id="IPR000073">
    <property type="entry name" value="AB_hydrolase_1"/>
</dbReference>